<dbReference type="EMBL" id="CP009520">
    <property type="protein sequence ID" value="AKB42522.1"/>
    <property type="molecule type" value="Genomic_DNA"/>
</dbReference>
<evidence type="ECO:0008006" key="3">
    <source>
        <dbReference type="Google" id="ProtNLM"/>
    </source>
</evidence>
<dbReference type="RefSeq" id="WP_048117098.1">
    <property type="nucleotide sequence ID" value="NZ_CP009520.1"/>
</dbReference>
<evidence type="ECO:0000313" key="1">
    <source>
        <dbReference type="EMBL" id="AKB42522.1"/>
    </source>
</evidence>
<dbReference type="AlphaFoldDB" id="A0A0E3Q2H6"/>
<dbReference type="KEGG" id="mvc:MSVAZ_0253"/>
<reference evidence="1 2" key="1">
    <citation type="submission" date="2014-07" db="EMBL/GenBank/DDBJ databases">
        <title>Methanogenic archaea and the global carbon cycle.</title>
        <authorList>
            <person name="Henriksen J.R."/>
            <person name="Luke J."/>
            <person name="Reinhart S."/>
            <person name="Benedict M.N."/>
            <person name="Youngblut N.D."/>
            <person name="Metcalf M.E."/>
            <person name="Whitaker R.J."/>
            <person name="Metcalf W.W."/>
        </authorList>
    </citation>
    <scope>NUCLEOTIDE SEQUENCE [LARGE SCALE GENOMIC DNA]</scope>
    <source>
        <strain evidence="1 2">Z-761</strain>
    </source>
</reference>
<accession>A0A0E3Q2H6</accession>
<dbReference type="STRING" id="1434123.MSVAZ_0253"/>
<name>A0A0E3Q2H6_9EURY</name>
<keyword evidence="2" id="KW-1185">Reference proteome</keyword>
<dbReference type="HOGENOM" id="CLU_2534641_0_0_2"/>
<evidence type="ECO:0000313" key="2">
    <source>
        <dbReference type="Proteomes" id="UP000033096"/>
    </source>
</evidence>
<gene>
    <name evidence="1" type="ORF">MSVAZ_0253</name>
</gene>
<proteinExistence type="predicted"/>
<sequence>MSDPNKFDVEAKNIYEAHKEAWEKLYSGKIIAIDVDANDIVSVGDHLKDVSLRARKERPGHRFFVRRAGKNPSVARLRNRNYS</sequence>
<organism evidence="1 2">
    <name type="scientific">Methanosarcina vacuolata Z-761</name>
    <dbReference type="NCBI Taxonomy" id="1434123"/>
    <lineage>
        <taxon>Archaea</taxon>
        <taxon>Methanobacteriati</taxon>
        <taxon>Methanobacteriota</taxon>
        <taxon>Stenosarchaea group</taxon>
        <taxon>Methanomicrobia</taxon>
        <taxon>Methanosarcinales</taxon>
        <taxon>Methanosarcinaceae</taxon>
        <taxon>Methanosarcina</taxon>
    </lineage>
</organism>
<dbReference type="GeneID" id="24808611"/>
<protein>
    <recommendedName>
        <fullName evidence="3">DUF5678 domain-containing protein</fullName>
    </recommendedName>
</protein>
<dbReference type="Proteomes" id="UP000033096">
    <property type="component" value="Chromosome"/>
</dbReference>